<name>A0A2P5TQM7_9GAMM</name>
<evidence type="ECO:0000256" key="10">
    <source>
        <dbReference type="ARBA" id="ARBA00023102"/>
    </source>
</evidence>
<feature type="binding site" evidence="12 15">
    <location>
        <position position="184"/>
    </location>
    <ligand>
        <name>NAD(+)</name>
        <dbReference type="ChEBI" id="CHEBI:57540"/>
    </ligand>
</feature>
<feature type="binding site" evidence="12 16">
    <location>
        <position position="410"/>
    </location>
    <ligand>
        <name>substrate</name>
    </ligand>
</feature>
<evidence type="ECO:0000256" key="8">
    <source>
        <dbReference type="ARBA" id="ARBA00023002"/>
    </source>
</evidence>
<evidence type="ECO:0000256" key="16">
    <source>
        <dbReference type="PIRSR" id="PIRSR000099-3"/>
    </source>
</evidence>
<feature type="binding site" evidence="12 16">
    <location>
        <position position="255"/>
    </location>
    <ligand>
        <name>substrate</name>
    </ligand>
</feature>
<dbReference type="CDD" id="cd06572">
    <property type="entry name" value="Histidinol_dh"/>
    <property type="match status" value="1"/>
</dbReference>
<comment type="cofactor">
    <cofactor evidence="12 17">
        <name>Zn(2+)</name>
        <dbReference type="ChEBI" id="CHEBI:29105"/>
    </cofactor>
    <text evidence="12 17">Binds 1 zinc ion per subunit.</text>
</comment>
<evidence type="ECO:0000256" key="12">
    <source>
        <dbReference type="HAMAP-Rule" id="MF_01024"/>
    </source>
</evidence>
<dbReference type="GO" id="GO:0000105">
    <property type="term" value="P:L-histidine biosynthetic process"/>
    <property type="evidence" value="ECO:0007669"/>
    <property type="project" value="UniProtKB-UniRule"/>
</dbReference>
<dbReference type="InterPro" id="IPR022695">
    <property type="entry name" value="Histidinol_DH_monofunct"/>
</dbReference>
<keyword evidence="10 12" id="KW-0368">Histidine biosynthesis</keyword>
<dbReference type="PANTHER" id="PTHR21256:SF2">
    <property type="entry name" value="HISTIDINE BIOSYNTHESIS TRIFUNCTIONAL PROTEIN"/>
    <property type="match status" value="1"/>
</dbReference>
<keyword evidence="8 12" id="KW-0560">Oxidoreductase</keyword>
<dbReference type="FunFam" id="1.20.5.1300:FF:000001">
    <property type="entry name" value="Histidine biosynthesis trifunctional protein"/>
    <property type="match status" value="1"/>
</dbReference>
<evidence type="ECO:0000256" key="5">
    <source>
        <dbReference type="ARBA" id="ARBA00022605"/>
    </source>
</evidence>
<dbReference type="Gene3D" id="3.40.50.1980">
    <property type="entry name" value="Nitrogenase molybdenum iron protein domain"/>
    <property type="match status" value="2"/>
</dbReference>
<dbReference type="PANTHER" id="PTHR21256">
    <property type="entry name" value="HISTIDINOL DEHYDROGENASE HDH"/>
    <property type="match status" value="1"/>
</dbReference>
<evidence type="ECO:0000256" key="13">
    <source>
        <dbReference type="PIRNR" id="PIRNR000099"/>
    </source>
</evidence>
<keyword evidence="6 12" id="KW-0479">Metal-binding</keyword>
<dbReference type="SUPFAM" id="SSF53720">
    <property type="entry name" value="ALDH-like"/>
    <property type="match status" value="1"/>
</dbReference>
<feature type="binding site" evidence="12 17">
    <location>
        <position position="356"/>
    </location>
    <ligand>
        <name>Zn(2+)</name>
        <dbReference type="ChEBI" id="CHEBI:29105"/>
    </ligand>
</feature>
<feature type="active site" description="Proton acceptor" evidence="12 14">
    <location>
        <position position="322"/>
    </location>
</feature>
<feature type="binding site" evidence="12 16">
    <location>
        <position position="323"/>
    </location>
    <ligand>
        <name>substrate</name>
    </ligand>
</feature>
<dbReference type="OrthoDB" id="9805269at2"/>
<dbReference type="GO" id="GO:0008270">
    <property type="term" value="F:zinc ion binding"/>
    <property type="evidence" value="ECO:0007669"/>
    <property type="project" value="UniProtKB-UniRule"/>
</dbReference>
<keyword evidence="5 12" id="KW-0028">Amino-acid biosynthesis</keyword>
<dbReference type="UniPathway" id="UPA00031">
    <property type="reaction ID" value="UER00014"/>
</dbReference>
<dbReference type="AlphaFoldDB" id="A0A2P5TQM7"/>
<comment type="caution">
    <text evidence="19">The sequence shown here is derived from an EMBL/GenBank/DDBJ whole genome shotgun (WGS) entry which is preliminary data.</text>
</comment>
<dbReference type="RefSeq" id="WP_104485210.1">
    <property type="nucleotide sequence ID" value="NZ_BMYB01000004.1"/>
</dbReference>
<dbReference type="GO" id="GO:0004399">
    <property type="term" value="F:histidinol dehydrogenase activity"/>
    <property type="evidence" value="ECO:0007669"/>
    <property type="project" value="UniProtKB-UniRule"/>
</dbReference>
<evidence type="ECO:0000256" key="18">
    <source>
        <dbReference type="RuleBase" id="RU004175"/>
    </source>
</evidence>
<evidence type="ECO:0000256" key="15">
    <source>
        <dbReference type="PIRSR" id="PIRSR000099-2"/>
    </source>
</evidence>
<dbReference type="PROSITE" id="PS00611">
    <property type="entry name" value="HISOL_DEHYDROGENASE"/>
    <property type="match status" value="1"/>
</dbReference>
<proteinExistence type="inferred from homology"/>
<keyword evidence="20" id="KW-1185">Reference proteome</keyword>
<dbReference type="Gene3D" id="1.20.5.1300">
    <property type="match status" value="1"/>
</dbReference>
<feature type="binding site" evidence="12 16">
    <location>
        <position position="258"/>
    </location>
    <ligand>
        <name>substrate</name>
    </ligand>
</feature>
<comment type="similarity">
    <text evidence="3 12 13 18">Belongs to the histidinol dehydrogenase family.</text>
</comment>
<evidence type="ECO:0000256" key="11">
    <source>
        <dbReference type="ARBA" id="ARBA00049489"/>
    </source>
</evidence>
<evidence type="ECO:0000256" key="7">
    <source>
        <dbReference type="ARBA" id="ARBA00022833"/>
    </source>
</evidence>
<evidence type="ECO:0000256" key="4">
    <source>
        <dbReference type="ARBA" id="ARBA00012965"/>
    </source>
</evidence>
<dbReference type="Pfam" id="PF00815">
    <property type="entry name" value="Histidinol_dh"/>
    <property type="match status" value="1"/>
</dbReference>
<evidence type="ECO:0000313" key="20">
    <source>
        <dbReference type="Proteomes" id="UP000242231"/>
    </source>
</evidence>
<dbReference type="InterPro" id="IPR016161">
    <property type="entry name" value="Ald_DH/histidinol_DH"/>
</dbReference>
<dbReference type="FunFam" id="3.40.50.1980:FF:000001">
    <property type="entry name" value="Histidinol dehydrogenase"/>
    <property type="match status" value="1"/>
</dbReference>
<evidence type="ECO:0000256" key="2">
    <source>
        <dbReference type="ARBA" id="ARBA00004940"/>
    </source>
</evidence>
<dbReference type="PRINTS" id="PR00083">
    <property type="entry name" value="HOLDHDRGNASE"/>
</dbReference>
<dbReference type="InterPro" id="IPR012131">
    <property type="entry name" value="Hstdl_DH"/>
</dbReference>
<dbReference type="GO" id="GO:0051287">
    <property type="term" value="F:NAD binding"/>
    <property type="evidence" value="ECO:0007669"/>
    <property type="project" value="InterPro"/>
</dbReference>
<gene>
    <name evidence="12" type="primary">hisD</name>
    <name evidence="19" type="ORF">UN63_02540</name>
</gene>
<evidence type="ECO:0000256" key="9">
    <source>
        <dbReference type="ARBA" id="ARBA00023027"/>
    </source>
</evidence>
<evidence type="ECO:0000313" key="19">
    <source>
        <dbReference type="EMBL" id="PPL18058.1"/>
    </source>
</evidence>
<feature type="binding site" evidence="12 17">
    <location>
        <position position="415"/>
    </location>
    <ligand>
        <name>Zn(2+)</name>
        <dbReference type="ChEBI" id="CHEBI:29105"/>
    </ligand>
</feature>
<evidence type="ECO:0000256" key="17">
    <source>
        <dbReference type="PIRSR" id="PIRSR000099-4"/>
    </source>
</evidence>
<evidence type="ECO:0000256" key="3">
    <source>
        <dbReference type="ARBA" id="ARBA00010178"/>
    </source>
</evidence>
<accession>A0A2P5TQM7</accession>
<comment type="catalytic activity">
    <reaction evidence="11 12">
        <text>L-histidinol + 2 NAD(+) + H2O = L-histidine + 2 NADH + 3 H(+)</text>
        <dbReference type="Rhea" id="RHEA:20641"/>
        <dbReference type="ChEBI" id="CHEBI:15377"/>
        <dbReference type="ChEBI" id="CHEBI:15378"/>
        <dbReference type="ChEBI" id="CHEBI:57540"/>
        <dbReference type="ChEBI" id="CHEBI:57595"/>
        <dbReference type="ChEBI" id="CHEBI:57699"/>
        <dbReference type="ChEBI" id="CHEBI:57945"/>
        <dbReference type="EC" id="1.1.1.23"/>
    </reaction>
</comment>
<feature type="binding site" evidence="12 15">
    <location>
        <position position="207"/>
    </location>
    <ligand>
        <name>NAD(+)</name>
        <dbReference type="ChEBI" id="CHEBI:57540"/>
    </ligand>
</feature>
<evidence type="ECO:0000256" key="14">
    <source>
        <dbReference type="PIRSR" id="PIRSR000099-1"/>
    </source>
</evidence>
<keyword evidence="9 12" id="KW-0520">NAD</keyword>
<sequence>MNILEWNQLNTTEQAEALRRPALAQGGREAQVADIIQKVREGGDAALIELTRTLDRAERSTLQLSQEEIDTAADRVGDELKAAIELAITNIETFHRAQLPQPIALDTSPGVRCELHFQPIEKVGLYVPGGSAPLVSTVMMLAIPARLAGCERVVLCSPPPINDAIIYTARRCGVDAIYTLGGAQAVAAMAYGSETVTKVDKIFGPGNTWVTEAKRQVSSDVNGAAIDMPAGPSEVLVIADDTADADFIASDLLSQAEHGPDSQVILATPSRELAQKVNVALEQQLAQLSRADIARQALAESRTFICDDLVQAAAISNAYAPEHLIVQTADPRALLPSLKNAGSIFLGAWTPESVGDYASGTNHTLPTYGYARTYSSLGLADYQRRFTVQELSPEGLRAIGPAVELLAATETLDAHKNAVSLRLAKLEKKA</sequence>
<protein>
    <recommendedName>
        <fullName evidence="4 12">Histidinol dehydrogenase</fullName>
        <shortName evidence="12">HDH</shortName>
        <ecNumber evidence="4 12">1.1.1.23</ecNumber>
    </recommendedName>
</protein>
<dbReference type="InterPro" id="IPR001692">
    <property type="entry name" value="Histidinol_DH_CS"/>
</dbReference>
<dbReference type="NCBIfam" id="TIGR00069">
    <property type="entry name" value="hisD"/>
    <property type="match status" value="1"/>
</dbReference>
<feature type="binding site" evidence="12 15">
    <location>
        <position position="126"/>
    </location>
    <ligand>
        <name>NAD(+)</name>
        <dbReference type="ChEBI" id="CHEBI:57540"/>
    </ligand>
</feature>
<dbReference type="GO" id="GO:0005829">
    <property type="term" value="C:cytosol"/>
    <property type="evidence" value="ECO:0007669"/>
    <property type="project" value="TreeGrafter"/>
</dbReference>
<evidence type="ECO:0000256" key="1">
    <source>
        <dbReference type="ARBA" id="ARBA00003850"/>
    </source>
</evidence>
<comment type="function">
    <text evidence="1 12">Catalyzes the sequential NAD-dependent oxidations of L-histidinol to L-histidinaldehyde and then to L-histidine.</text>
</comment>
<dbReference type="EMBL" id="MPZM01000003">
    <property type="protein sequence ID" value="PPL18058.1"/>
    <property type="molecule type" value="Genomic_DNA"/>
</dbReference>
<feature type="binding site" evidence="12 17">
    <location>
        <position position="255"/>
    </location>
    <ligand>
        <name>Zn(2+)</name>
        <dbReference type="ChEBI" id="CHEBI:29105"/>
    </ligand>
</feature>
<feature type="binding site" evidence="12 16">
    <location>
        <position position="233"/>
    </location>
    <ligand>
        <name>substrate</name>
    </ligand>
</feature>
<organism evidence="19 20">
    <name type="scientific">Oceanisphaera arctica</name>
    <dbReference type="NCBI Taxonomy" id="641510"/>
    <lineage>
        <taxon>Bacteria</taxon>
        <taxon>Pseudomonadati</taxon>
        <taxon>Pseudomonadota</taxon>
        <taxon>Gammaproteobacteria</taxon>
        <taxon>Aeromonadales</taxon>
        <taxon>Aeromonadaceae</taxon>
        <taxon>Oceanisphaera</taxon>
    </lineage>
</organism>
<dbReference type="HAMAP" id="MF_01024">
    <property type="entry name" value="HisD"/>
    <property type="match status" value="1"/>
</dbReference>
<comment type="pathway">
    <text evidence="2 12">Amino-acid biosynthesis; L-histidine biosynthesis; L-histidine from 5-phospho-alpha-D-ribose 1-diphosphate: step 9/9.</text>
</comment>
<keyword evidence="7 12" id="KW-0862">Zinc</keyword>
<evidence type="ECO:0000256" key="6">
    <source>
        <dbReference type="ARBA" id="ARBA00022723"/>
    </source>
</evidence>
<feature type="binding site" evidence="12 17">
    <location>
        <position position="258"/>
    </location>
    <ligand>
        <name>Zn(2+)</name>
        <dbReference type="ChEBI" id="CHEBI:29105"/>
    </ligand>
</feature>
<dbReference type="Proteomes" id="UP000242231">
    <property type="component" value="Unassembled WGS sequence"/>
</dbReference>
<feature type="active site" description="Proton acceptor" evidence="12 14">
    <location>
        <position position="323"/>
    </location>
</feature>
<reference evidence="20" key="1">
    <citation type="submission" date="2016-11" db="EMBL/GenBank/DDBJ databases">
        <authorList>
            <person name="Sisinthy S."/>
            <person name="Ara S."/>
            <person name="Gundlapally S.R."/>
        </authorList>
    </citation>
    <scope>NUCLEOTIDE SEQUENCE [LARGE SCALE GENOMIC DNA]</scope>
    <source>
        <strain evidence="20">V1-41</strain>
    </source>
</reference>
<feature type="binding site" evidence="12 16">
    <location>
        <position position="415"/>
    </location>
    <ligand>
        <name>substrate</name>
    </ligand>
</feature>
<feature type="binding site" evidence="12 16">
    <location>
        <position position="356"/>
    </location>
    <ligand>
        <name>substrate</name>
    </ligand>
</feature>
<dbReference type="EC" id="1.1.1.23" evidence="4 12"/>
<dbReference type="PIRSF" id="PIRSF000099">
    <property type="entry name" value="Histidinol_dh"/>
    <property type="match status" value="1"/>
</dbReference>